<dbReference type="InterPro" id="IPR014026">
    <property type="entry name" value="UDP-Glc/GDP-Man_DH_dimer"/>
</dbReference>
<dbReference type="PANTHER" id="PTHR43491">
    <property type="entry name" value="UDP-N-ACETYL-D-MANNOSAMINE DEHYDROGENASE"/>
    <property type="match status" value="1"/>
</dbReference>
<dbReference type="EMBL" id="JADBED010000001">
    <property type="protein sequence ID" value="MBE1523395.1"/>
    <property type="molecule type" value="Genomic_DNA"/>
</dbReference>
<dbReference type="Pfam" id="PF03720">
    <property type="entry name" value="UDPG_MGDP_dh_C"/>
    <property type="match status" value="1"/>
</dbReference>
<keyword evidence="2" id="KW-0560">Oxidoreductase</keyword>
<dbReference type="InterPro" id="IPR036220">
    <property type="entry name" value="UDP-Glc/GDP-Man_DH_C_sf"/>
</dbReference>
<comment type="caution">
    <text evidence="6">The sequence shown here is derived from an EMBL/GenBank/DDBJ whole genome shotgun (WGS) entry which is preliminary data.</text>
</comment>
<dbReference type="InterPro" id="IPR014027">
    <property type="entry name" value="UDP-Glc/GDP-Man_DH_C"/>
</dbReference>
<dbReference type="PIRSF" id="PIRSF000124">
    <property type="entry name" value="UDPglc_GDPman_dh"/>
    <property type="match status" value="1"/>
</dbReference>
<name>A0ABR9JC83_9MICC</name>
<evidence type="ECO:0000256" key="1">
    <source>
        <dbReference type="ARBA" id="ARBA00006601"/>
    </source>
</evidence>
<dbReference type="Gene3D" id="3.40.50.720">
    <property type="entry name" value="NAD(P)-binding Rossmann-like Domain"/>
    <property type="match status" value="2"/>
</dbReference>
<dbReference type="PANTHER" id="PTHR43491:SF2">
    <property type="entry name" value="UDP-N-ACETYL-D-MANNOSAMINE DEHYDROGENASE"/>
    <property type="match status" value="1"/>
</dbReference>
<proteinExistence type="inferred from homology"/>
<evidence type="ECO:0000256" key="4">
    <source>
        <dbReference type="PIRNR" id="PIRNR000124"/>
    </source>
</evidence>
<dbReference type="SUPFAM" id="SSF51735">
    <property type="entry name" value="NAD(P)-binding Rossmann-fold domains"/>
    <property type="match status" value="1"/>
</dbReference>
<keyword evidence="7" id="KW-1185">Reference proteome</keyword>
<dbReference type="InterPro" id="IPR008927">
    <property type="entry name" value="6-PGluconate_DH-like_C_sf"/>
</dbReference>
<protein>
    <submittedName>
        <fullName evidence="6">Nucleotide sugar dehydrogenase</fullName>
    </submittedName>
</protein>
<dbReference type="InterPro" id="IPR028359">
    <property type="entry name" value="UDP_ManNAc/GlcNAc_DH"/>
</dbReference>
<dbReference type="SMART" id="SM00984">
    <property type="entry name" value="UDPG_MGDP_dh_C"/>
    <property type="match status" value="1"/>
</dbReference>
<dbReference type="NCBIfam" id="TIGR03026">
    <property type="entry name" value="NDP-sugDHase"/>
    <property type="match status" value="1"/>
</dbReference>
<keyword evidence="3" id="KW-0520">NAD</keyword>
<dbReference type="Proteomes" id="UP000643525">
    <property type="component" value="Unassembled WGS sequence"/>
</dbReference>
<reference evidence="6 7" key="1">
    <citation type="submission" date="2020-10" db="EMBL/GenBank/DDBJ databases">
        <title>Sequencing the genomes of 1000 actinobacteria strains.</title>
        <authorList>
            <person name="Klenk H.-P."/>
        </authorList>
    </citation>
    <scope>NUCLEOTIDE SEQUENCE [LARGE SCALE GENOMIC DNA]</scope>
    <source>
        <strain evidence="6 7">DSM 15666</strain>
    </source>
</reference>
<dbReference type="SUPFAM" id="SSF48179">
    <property type="entry name" value="6-phosphogluconate dehydrogenase C-terminal domain-like"/>
    <property type="match status" value="1"/>
</dbReference>
<evidence type="ECO:0000313" key="6">
    <source>
        <dbReference type="EMBL" id="MBE1523395.1"/>
    </source>
</evidence>
<dbReference type="InterPro" id="IPR036291">
    <property type="entry name" value="NAD(P)-bd_dom_sf"/>
</dbReference>
<evidence type="ECO:0000256" key="3">
    <source>
        <dbReference type="ARBA" id="ARBA00023027"/>
    </source>
</evidence>
<gene>
    <name evidence="6" type="ORF">H4W27_000513</name>
</gene>
<evidence type="ECO:0000313" key="7">
    <source>
        <dbReference type="Proteomes" id="UP000643525"/>
    </source>
</evidence>
<comment type="similarity">
    <text evidence="1 4">Belongs to the UDP-glucose/GDP-mannose dehydrogenase family.</text>
</comment>
<dbReference type="SUPFAM" id="SSF52413">
    <property type="entry name" value="UDP-glucose/GDP-mannose dehydrogenase C-terminal domain"/>
    <property type="match status" value="1"/>
</dbReference>
<feature type="domain" description="UDP-glucose/GDP-mannose dehydrogenase C-terminal" evidence="5">
    <location>
        <begin position="322"/>
        <end position="415"/>
    </location>
</feature>
<dbReference type="RefSeq" id="WP_192594552.1">
    <property type="nucleotide sequence ID" value="NZ_BAAALJ010000017.1"/>
</dbReference>
<evidence type="ECO:0000259" key="5">
    <source>
        <dbReference type="SMART" id="SM00984"/>
    </source>
</evidence>
<sequence>MKIAVIALGKIGLPLAAQFASKGHEVMGVDVNPQVVEFVNNGVEPFPGEVHLQQKLSELVPAGKLRATTDYAEAVPDADVVVLVVPLFVDSDAKPDFGWMDSATTELAKHLTPGTLVSYETTLPVGTTRTRWKPMLEEGSGLLEGKDFHLVFSPERVLTGRVFEDLRKYPKLVGGLSETGTKSAIDFYESVLDFDDRPDLPRGNGVWDLGSAEASELTKLAETTYRDVNIGLANQFATFASTVGIDIYQVIEASNSQPYSHIHQPGIAVGGHCIPVYPRLYLWNDPSATVVRAAREANAGMPEYTVGLLEGAYGDLSGAVVVVLGAAYRGGVKETAFSGVFATVDALKKRSATVLVHDPMYSDEELSALGFVPYHRGEPVDAAVIQANHSEYAELTAKDLPGVRVLIDGRRVSSAEKWDGVTYRVIGRA</sequence>
<dbReference type="PIRSF" id="PIRSF500136">
    <property type="entry name" value="UDP_ManNAc_DH"/>
    <property type="match status" value="1"/>
</dbReference>
<accession>A0ABR9JC83</accession>
<dbReference type="InterPro" id="IPR017476">
    <property type="entry name" value="UDP-Glc/GDP-Man"/>
</dbReference>
<dbReference type="Pfam" id="PF00984">
    <property type="entry name" value="UDPG_MGDP_dh"/>
    <property type="match status" value="1"/>
</dbReference>
<dbReference type="Pfam" id="PF03721">
    <property type="entry name" value="UDPG_MGDP_dh_N"/>
    <property type="match status" value="1"/>
</dbReference>
<organism evidence="6 7">
    <name type="scientific">Nesterenkonia lutea</name>
    <dbReference type="NCBI Taxonomy" id="272919"/>
    <lineage>
        <taxon>Bacteria</taxon>
        <taxon>Bacillati</taxon>
        <taxon>Actinomycetota</taxon>
        <taxon>Actinomycetes</taxon>
        <taxon>Micrococcales</taxon>
        <taxon>Micrococcaceae</taxon>
        <taxon>Nesterenkonia</taxon>
    </lineage>
</organism>
<evidence type="ECO:0000256" key="2">
    <source>
        <dbReference type="ARBA" id="ARBA00023002"/>
    </source>
</evidence>
<dbReference type="InterPro" id="IPR001732">
    <property type="entry name" value="UDP-Glc/GDP-Man_DH_N"/>
</dbReference>